<evidence type="ECO:0000259" key="2">
    <source>
        <dbReference type="Pfam" id="PF06580"/>
    </source>
</evidence>
<dbReference type="RefSeq" id="WP_346753085.1">
    <property type="nucleotide sequence ID" value="NZ_JAUJEA010000006.1"/>
</dbReference>
<feature type="transmembrane region" description="Helical" evidence="1">
    <location>
        <begin position="12"/>
        <end position="34"/>
    </location>
</feature>
<dbReference type="GO" id="GO:0016301">
    <property type="term" value="F:kinase activity"/>
    <property type="evidence" value="ECO:0007669"/>
    <property type="project" value="UniProtKB-KW"/>
</dbReference>
<evidence type="ECO:0000256" key="1">
    <source>
        <dbReference type="SAM" id="Phobius"/>
    </source>
</evidence>
<dbReference type="Pfam" id="PF06580">
    <property type="entry name" value="His_kinase"/>
    <property type="match status" value="1"/>
</dbReference>
<dbReference type="Proteomes" id="UP001172082">
    <property type="component" value="Unassembled WGS sequence"/>
</dbReference>
<evidence type="ECO:0000313" key="4">
    <source>
        <dbReference type="Proteomes" id="UP001172082"/>
    </source>
</evidence>
<feature type="domain" description="Signal transduction histidine kinase internal region" evidence="2">
    <location>
        <begin position="161"/>
        <end position="240"/>
    </location>
</feature>
<feature type="transmembrane region" description="Helical" evidence="1">
    <location>
        <begin position="46"/>
        <end position="63"/>
    </location>
</feature>
<comment type="caution">
    <text evidence="3">The sequence shown here is derived from an EMBL/GenBank/DDBJ whole genome shotgun (WGS) entry which is preliminary data.</text>
</comment>
<dbReference type="PANTHER" id="PTHR34220:SF7">
    <property type="entry name" value="SENSOR HISTIDINE KINASE YPDA"/>
    <property type="match status" value="1"/>
</dbReference>
<feature type="transmembrane region" description="Helical" evidence="1">
    <location>
        <begin position="119"/>
        <end position="137"/>
    </location>
</feature>
<keyword evidence="3" id="KW-0418">Kinase</keyword>
<gene>
    <name evidence="3" type="ORF">QQ008_16865</name>
</gene>
<sequence length="351" mass="40892">MIHPILRKSRYLYYYISIWALVSVAHFFIIYYFYDIEPIKVVVESLTFNVLFGALGLSFWYAVKFSNVDSQPFASIVVTHLVAAVIAVGLWIYVGHYILNKVFSTDSDYIFFLNMTRPWRFVSGILYYSLTILFYYLTINYDSLQEKIQHETELKSLVQTAELNTLKSQLNPHFIFNSLNSISALTLIKPEKAQEMVIKLSDFLRYSLGQDGKQKTSLKEELKNIELYLDIERIRFGDRLNFEKEVSKDCENKFLPNLILQPIFENAIKHGVHESIEGVTINMNCICENNNLKIKVKNNFDPDAVVKKGEGIGLRNIEQRLLLSYQRTDLLRVKKSKNFFEVQLTVPQEED</sequence>
<keyword evidence="1" id="KW-0812">Transmembrane</keyword>
<keyword evidence="1" id="KW-1133">Transmembrane helix</keyword>
<accession>A0ABT8KSA4</accession>
<dbReference type="SUPFAM" id="SSF55874">
    <property type="entry name" value="ATPase domain of HSP90 chaperone/DNA topoisomerase II/histidine kinase"/>
    <property type="match status" value="1"/>
</dbReference>
<keyword evidence="4" id="KW-1185">Reference proteome</keyword>
<dbReference type="InterPro" id="IPR050640">
    <property type="entry name" value="Bact_2-comp_sensor_kinase"/>
</dbReference>
<evidence type="ECO:0000313" key="3">
    <source>
        <dbReference type="EMBL" id="MDN5203063.1"/>
    </source>
</evidence>
<keyword evidence="3" id="KW-0808">Transferase</keyword>
<name>A0ABT8KSA4_9BACT</name>
<reference evidence="3" key="1">
    <citation type="submission" date="2023-06" db="EMBL/GenBank/DDBJ databases">
        <title>Genomic of Parafulvivirga corallium.</title>
        <authorList>
            <person name="Wang G."/>
        </authorList>
    </citation>
    <scope>NUCLEOTIDE SEQUENCE</scope>
    <source>
        <strain evidence="3">BMA10</strain>
    </source>
</reference>
<dbReference type="Gene3D" id="3.30.565.10">
    <property type="entry name" value="Histidine kinase-like ATPase, C-terminal domain"/>
    <property type="match status" value="1"/>
</dbReference>
<keyword evidence="1" id="KW-0472">Membrane</keyword>
<dbReference type="InterPro" id="IPR010559">
    <property type="entry name" value="Sig_transdc_His_kin_internal"/>
</dbReference>
<dbReference type="InterPro" id="IPR036890">
    <property type="entry name" value="HATPase_C_sf"/>
</dbReference>
<proteinExistence type="predicted"/>
<protein>
    <submittedName>
        <fullName evidence="3">Histidine kinase</fullName>
    </submittedName>
</protein>
<feature type="transmembrane region" description="Helical" evidence="1">
    <location>
        <begin position="75"/>
        <end position="99"/>
    </location>
</feature>
<organism evidence="3 4">
    <name type="scientific">Splendidivirga corallicola</name>
    <dbReference type="NCBI Taxonomy" id="3051826"/>
    <lineage>
        <taxon>Bacteria</taxon>
        <taxon>Pseudomonadati</taxon>
        <taxon>Bacteroidota</taxon>
        <taxon>Cytophagia</taxon>
        <taxon>Cytophagales</taxon>
        <taxon>Splendidivirgaceae</taxon>
        <taxon>Splendidivirga</taxon>
    </lineage>
</organism>
<dbReference type="PANTHER" id="PTHR34220">
    <property type="entry name" value="SENSOR HISTIDINE KINASE YPDA"/>
    <property type="match status" value="1"/>
</dbReference>
<dbReference type="EMBL" id="JAUJEA010000006">
    <property type="protein sequence ID" value="MDN5203063.1"/>
    <property type="molecule type" value="Genomic_DNA"/>
</dbReference>